<evidence type="ECO:0000256" key="1">
    <source>
        <dbReference type="ARBA" id="ARBA00004141"/>
    </source>
</evidence>
<evidence type="ECO:0000256" key="10">
    <source>
        <dbReference type="ARBA" id="ARBA00023303"/>
    </source>
</evidence>
<evidence type="ECO:0000256" key="12">
    <source>
        <dbReference type="SAM" id="Phobius"/>
    </source>
</evidence>
<keyword evidence="5 12" id="KW-1133">Transmembrane helix</keyword>
<keyword evidence="14" id="KW-1185">Reference proteome</keyword>
<keyword evidence="4 11" id="KW-0812">Transmembrane</keyword>
<name>A0A813XQH1_9BILA</name>
<evidence type="ECO:0000256" key="9">
    <source>
        <dbReference type="ARBA" id="ARBA00023201"/>
    </source>
</evidence>
<evidence type="ECO:0000256" key="11">
    <source>
        <dbReference type="RuleBase" id="RU000679"/>
    </source>
</evidence>
<gene>
    <name evidence="13" type="ORF">OXX778_LOCUS9814</name>
</gene>
<dbReference type="GO" id="GO:0005886">
    <property type="term" value="C:plasma membrane"/>
    <property type="evidence" value="ECO:0007669"/>
    <property type="project" value="TreeGrafter"/>
</dbReference>
<evidence type="ECO:0000256" key="7">
    <source>
        <dbReference type="ARBA" id="ARBA00023065"/>
    </source>
</evidence>
<keyword evidence="9 11" id="KW-0739">Sodium transport</keyword>
<keyword evidence="8 12" id="KW-0472">Membrane</keyword>
<comment type="subcellular location">
    <subcellularLocation>
        <location evidence="1">Membrane</location>
        <topology evidence="1">Multi-pass membrane protein</topology>
    </subcellularLocation>
</comment>
<dbReference type="GO" id="GO:0015280">
    <property type="term" value="F:ligand-gated sodium channel activity"/>
    <property type="evidence" value="ECO:0007669"/>
    <property type="project" value="TreeGrafter"/>
</dbReference>
<dbReference type="OrthoDB" id="6021021at2759"/>
<keyword evidence="2 11" id="KW-0813">Transport</keyword>
<dbReference type="AlphaFoldDB" id="A0A813XQH1"/>
<feature type="transmembrane region" description="Helical" evidence="12">
    <location>
        <begin position="439"/>
        <end position="465"/>
    </location>
</feature>
<evidence type="ECO:0000313" key="14">
    <source>
        <dbReference type="Proteomes" id="UP000663879"/>
    </source>
</evidence>
<keyword evidence="10 11" id="KW-0407">Ion channel</keyword>
<dbReference type="Proteomes" id="UP000663879">
    <property type="component" value="Unassembled WGS sequence"/>
</dbReference>
<dbReference type="PRINTS" id="PR01078">
    <property type="entry name" value="AMINACHANNEL"/>
</dbReference>
<dbReference type="EMBL" id="CAJNOC010001482">
    <property type="protein sequence ID" value="CAF0868590.1"/>
    <property type="molecule type" value="Genomic_DNA"/>
</dbReference>
<comment type="caution">
    <text evidence="13">The sequence shown here is derived from an EMBL/GenBank/DDBJ whole genome shotgun (WGS) entry which is preliminary data.</text>
</comment>
<dbReference type="Gene3D" id="1.10.287.770">
    <property type="entry name" value="YojJ-like"/>
    <property type="match status" value="1"/>
</dbReference>
<protein>
    <submittedName>
        <fullName evidence="13">Uncharacterized protein</fullName>
    </submittedName>
</protein>
<evidence type="ECO:0000313" key="13">
    <source>
        <dbReference type="EMBL" id="CAF0868590.1"/>
    </source>
</evidence>
<evidence type="ECO:0000256" key="6">
    <source>
        <dbReference type="ARBA" id="ARBA00023053"/>
    </source>
</evidence>
<evidence type="ECO:0000256" key="3">
    <source>
        <dbReference type="ARBA" id="ARBA00022461"/>
    </source>
</evidence>
<sequence length="473" mass="53747">MKIDSFKPKLSTRIKNAATEVILSSTSHGLPNIFRSNELSIKIMWTFFTLISAGLCSALIYESFANYFNYEVTTKTRVKHEFKSIFPTVTICNLNYFTSDYSVNFIKSMEKFKPVYNPLESLFENAAKSTKDKFNQGNNSKIFGDSKEKLIVSCIYQKAKCNMSYFTFYNHPHYGNCYTLNSGYDEYGNEIPLWTTLAPKRILGLKLILNTSVPDEIRFVSPNYGAMIIIHNVTDDPFQIEGITVGPRTETNIALNRNIYSSMPKPYSECDANTNDPLAYDSELYKLVHNNTKGYSQVLCMGICAQRLYVKQCGCYIANFPSFFNVRACLPLEDGICINQILRTISSTNYVSDECYKQCPLECDGMNFEKTISTNQYSSEHWIKHLEIYNQSDAKYFNKSINSEDLTAVNIYYQTLSYTNIEEAPTTGLVDLLSNIGGIAGLFLGVSFLSFIEIFELLMQIVLILKNNDKVSG</sequence>
<dbReference type="Gene3D" id="2.60.470.10">
    <property type="entry name" value="Acid-sensing ion channels like domains"/>
    <property type="match status" value="1"/>
</dbReference>
<dbReference type="PANTHER" id="PTHR11690">
    <property type="entry name" value="AMILORIDE-SENSITIVE SODIUM CHANNEL-RELATED"/>
    <property type="match status" value="1"/>
</dbReference>
<dbReference type="Pfam" id="PF00858">
    <property type="entry name" value="ASC"/>
    <property type="match status" value="1"/>
</dbReference>
<organism evidence="13 14">
    <name type="scientific">Brachionus calyciflorus</name>
    <dbReference type="NCBI Taxonomy" id="104777"/>
    <lineage>
        <taxon>Eukaryota</taxon>
        <taxon>Metazoa</taxon>
        <taxon>Spiralia</taxon>
        <taxon>Gnathifera</taxon>
        <taxon>Rotifera</taxon>
        <taxon>Eurotatoria</taxon>
        <taxon>Monogononta</taxon>
        <taxon>Pseudotrocha</taxon>
        <taxon>Ploima</taxon>
        <taxon>Brachionidae</taxon>
        <taxon>Brachionus</taxon>
    </lineage>
</organism>
<evidence type="ECO:0000256" key="5">
    <source>
        <dbReference type="ARBA" id="ARBA00022989"/>
    </source>
</evidence>
<proteinExistence type="inferred from homology"/>
<keyword evidence="7 11" id="KW-0406">Ion transport</keyword>
<dbReference type="PANTHER" id="PTHR11690:SF248">
    <property type="entry name" value="PICKPOCKET 17, ISOFORM A"/>
    <property type="match status" value="1"/>
</dbReference>
<keyword evidence="6" id="KW-0915">Sodium</keyword>
<evidence type="ECO:0000256" key="2">
    <source>
        <dbReference type="ARBA" id="ARBA00022448"/>
    </source>
</evidence>
<evidence type="ECO:0000256" key="4">
    <source>
        <dbReference type="ARBA" id="ARBA00022692"/>
    </source>
</evidence>
<comment type="similarity">
    <text evidence="11">Belongs to the amiloride-sensitive sodium channel (TC 1.A.6) family.</text>
</comment>
<reference evidence="13" key="1">
    <citation type="submission" date="2021-02" db="EMBL/GenBank/DDBJ databases">
        <authorList>
            <person name="Nowell W R."/>
        </authorList>
    </citation>
    <scope>NUCLEOTIDE SEQUENCE</scope>
    <source>
        <strain evidence="13">Ploen Becks lab</strain>
    </source>
</reference>
<keyword evidence="3 11" id="KW-0894">Sodium channel</keyword>
<dbReference type="InterPro" id="IPR001873">
    <property type="entry name" value="ENaC"/>
</dbReference>
<accession>A0A813XQH1</accession>
<feature type="transmembrane region" description="Helical" evidence="12">
    <location>
        <begin position="43"/>
        <end position="61"/>
    </location>
</feature>
<evidence type="ECO:0000256" key="8">
    <source>
        <dbReference type="ARBA" id="ARBA00023136"/>
    </source>
</evidence>